<name>A0A345Z3Q9_9MOLU</name>
<dbReference type="EMBL" id="CP031376">
    <property type="protein sequence ID" value="AXK51238.1"/>
    <property type="molecule type" value="Genomic_DNA"/>
</dbReference>
<dbReference type="KEGG" id="salx:SALLE_v1c05660"/>
<feature type="domain" description="HMA" evidence="1">
    <location>
        <begin position="1"/>
        <end position="66"/>
    </location>
</feature>
<dbReference type="RefSeq" id="WP_115558145.1">
    <property type="nucleotide sequence ID" value="NZ_CP031376.1"/>
</dbReference>
<dbReference type="InterPro" id="IPR036163">
    <property type="entry name" value="HMA_dom_sf"/>
</dbReference>
<dbReference type="AlphaFoldDB" id="A0A345Z3Q9"/>
<evidence type="ECO:0000313" key="3">
    <source>
        <dbReference type="Proteomes" id="UP000254792"/>
    </source>
</evidence>
<reference evidence="2 3" key="1">
    <citation type="submission" date="2018-07" db="EMBL/GenBank/DDBJ databases">
        <title>Complete genome sequence of Spiroplasma alleghenense PLHS-1 (ATCC 51752).</title>
        <authorList>
            <person name="Chou L."/>
            <person name="Lee T.-Y."/>
            <person name="Tsai Y.-M."/>
            <person name="Kuo C.-H."/>
        </authorList>
    </citation>
    <scope>NUCLEOTIDE SEQUENCE [LARGE SCALE GENOMIC DNA]</scope>
    <source>
        <strain evidence="2 3">PLHS-1</strain>
    </source>
</reference>
<dbReference type="Gene3D" id="3.30.70.100">
    <property type="match status" value="1"/>
</dbReference>
<dbReference type="Proteomes" id="UP000254792">
    <property type="component" value="Chromosome"/>
</dbReference>
<sequence>MKIKAIIKKMNCQHCVDKITKTLQKNLKAKKVALDFDSQILTCQLKDEKSVLEMQNLITQLGYEIEGLTIED</sequence>
<dbReference type="InterPro" id="IPR006121">
    <property type="entry name" value="HMA_dom"/>
</dbReference>
<protein>
    <recommendedName>
        <fullName evidence="1">HMA domain-containing protein</fullName>
    </recommendedName>
</protein>
<proteinExistence type="predicted"/>
<gene>
    <name evidence="2" type="ORF">SALLE_v1c05660</name>
</gene>
<dbReference type="Pfam" id="PF00403">
    <property type="entry name" value="HMA"/>
    <property type="match status" value="1"/>
</dbReference>
<dbReference type="PROSITE" id="PS50846">
    <property type="entry name" value="HMA_2"/>
    <property type="match status" value="1"/>
</dbReference>
<evidence type="ECO:0000313" key="2">
    <source>
        <dbReference type="EMBL" id="AXK51238.1"/>
    </source>
</evidence>
<evidence type="ECO:0000259" key="1">
    <source>
        <dbReference type="PROSITE" id="PS50846"/>
    </source>
</evidence>
<dbReference type="GO" id="GO:0046872">
    <property type="term" value="F:metal ion binding"/>
    <property type="evidence" value="ECO:0007669"/>
    <property type="project" value="InterPro"/>
</dbReference>
<dbReference type="SUPFAM" id="SSF55008">
    <property type="entry name" value="HMA, heavy metal-associated domain"/>
    <property type="match status" value="1"/>
</dbReference>
<dbReference type="CDD" id="cd00371">
    <property type="entry name" value="HMA"/>
    <property type="match status" value="1"/>
</dbReference>
<organism evidence="2 3">
    <name type="scientific">Spiroplasma alleghenense</name>
    <dbReference type="NCBI Taxonomy" id="216931"/>
    <lineage>
        <taxon>Bacteria</taxon>
        <taxon>Bacillati</taxon>
        <taxon>Mycoplasmatota</taxon>
        <taxon>Mollicutes</taxon>
        <taxon>Entomoplasmatales</taxon>
        <taxon>Spiroplasmataceae</taxon>
        <taxon>Spiroplasma</taxon>
    </lineage>
</organism>
<keyword evidence="3" id="KW-1185">Reference proteome</keyword>
<dbReference type="OrthoDB" id="9801832at2"/>
<accession>A0A345Z3Q9</accession>